<evidence type="ECO:0000313" key="1">
    <source>
        <dbReference type="EMBL" id="GBP63977.1"/>
    </source>
</evidence>
<dbReference type="AlphaFoldDB" id="A0A4C1XNZ4"/>
<dbReference type="EMBL" id="BGZK01000884">
    <property type="protein sequence ID" value="GBP63977.1"/>
    <property type="molecule type" value="Genomic_DNA"/>
</dbReference>
<organism evidence="1 2">
    <name type="scientific">Eumeta variegata</name>
    <name type="common">Bagworm moth</name>
    <name type="synonym">Eumeta japonica</name>
    <dbReference type="NCBI Taxonomy" id="151549"/>
    <lineage>
        <taxon>Eukaryota</taxon>
        <taxon>Metazoa</taxon>
        <taxon>Ecdysozoa</taxon>
        <taxon>Arthropoda</taxon>
        <taxon>Hexapoda</taxon>
        <taxon>Insecta</taxon>
        <taxon>Pterygota</taxon>
        <taxon>Neoptera</taxon>
        <taxon>Endopterygota</taxon>
        <taxon>Lepidoptera</taxon>
        <taxon>Glossata</taxon>
        <taxon>Ditrysia</taxon>
        <taxon>Tineoidea</taxon>
        <taxon>Psychidae</taxon>
        <taxon>Oiketicinae</taxon>
        <taxon>Eumeta</taxon>
    </lineage>
</organism>
<keyword evidence="2" id="KW-1185">Reference proteome</keyword>
<reference evidence="1 2" key="1">
    <citation type="journal article" date="2019" name="Commun. Biol.">
        <title>The bagworm genome reveals a unique fibroin gene that provides high tensile strength.</title>
        <authorList>
            <person name="Kono N."/>
            <person name="Nakamura H."/>
            <person name="Ohtoshi R."/>
            <person name="Tomita M."/>
            <person name="Numata K."/>
            <person name="Arakawa K."/>
        </authorList>
    </citation>
    <scope>NUCLEOTIDE SEQUENCE [LARGE SCALE GENOMIC DNA]</scope>
</reference>
<gene>
    <name evidence="1" type="ORF">EVAR_25128_1</name>
</gene>
<name>A0A4C1XNZ4_EUMVA</name>
<accession>A0A4C1XNZ4</accession>
<sequence>MRFLSLGQPEMYHLHFNNVKSLAYSTTGPSGKLRRKEKEASTGTTLQIYEVGLAFGRRAGVHSAGRGAIDAGRSGATPRRAARPLLSHAGQFLV</sequence>
<comment type="caution">
    <text evidence="1">The sequence shown here is derived from an EMBL/GenBank/DDBJ whole genome shotgun (WGS) entry which is preliminary data.</text>
</comment>
<dbReference type="Proteomes" id="UP000299102">
    <property type="component" value="Unassembled WGS sequence"/>
</dbReference>
<protein>
    <submittedName>
        <fullName evidence="1">Uncharacterized protein</fullName>
    </submittedName>
</protein>
<evidence type="ECO:0000313" key="2">
    <source>
        <dbReference type="Proteomes" id="UP000299102"/>
    </source>
</evidence>
<proteinExistence type="predicted"/>